<comment type="caution">
    <text evidence="10">The sequence shown here is derived from an EMBL/GenBank/DDBJ whole genome shotgun (WGS) entry which is preliminary data.</text>
</comment>
<comment type="similarity">
    <text evidence="7">Belongs to the protein kinase superfamily.</text>
</comment>
<evidence type="ECO:0000313" key="10">
    <source>
        <dbReference type="EMBL" id="EJK58056.1"/>
    </source>
</evidence>
<dbReference type="CDD" id="cd05117">
    <property type="entry name" value="STKc_CAMK"/>
    <property type="match status" value="1"/>
</dbReference>
<evidence type="ECO:0000256" key="1">
    <source>
        <dbReference type="ARBA" id="ARBA00022527"/>
    </source>
</evidence>
<reference evidence="10 11" key="1">
    <citation type="journal article" date="2012" name="Genome Biol.">
        <title>Genome and low-iron response of an oceanic diatom adapted to chronic iron limitation.</title>
        <authorList>
            <person name="Lommer M."/>
            <person name="Specht M."/>
            <person name="Roy A.S."/>
            <person name="Kraemer L."/>
            <person name="Andreson R."/>
            <person name="Gutowska M.A."/>
            <person name="Wolf J."/>
            <person name="Bergner S.V."/>
            <person name="Schilhabel M.B."/>
            <person name="Klostermeier U.C."/>
            <person name="Beiko R.G."/>
            <person name="Rosenstiel P."/>
            <person name="Hippler M."/>
            <person name="Laroche J."/>
        </authorList>
    </citation>
    <scope>NUCLEOTIDE SEQUENCE [LARGE SCALE GENOMIC DNA]</scope>
    <source>
        <strain evidence="10 11">CCMP1005</strain>
    </source>
</reference>
<dbReference type="Gene3D" id="1.10.510.10">
    <property type="entry name" value="Transferase(Phosphotransferase) domain 1"/>
    <property type="match status" value="1"/>
</dbReference>
<keyword evidence="5 6" id="KW-0067">ATP-binding</keyword>
<dbReference type="SUPFAM" id="SSF56112">
    <property type="entry name" value="Protein kinase-like (PK-like)"/>
    <property type="match status" value="1"/>
</dbReference>
<gene>
    <name evidence="10" type="ORF">THAOC_21851</name>
</gene>
<keyword evidence="1 7" id="KW-0723">Serine/threonine-protein kinase</keyword>
<evidence type="ECO:0000256" key="4">
    <source>
        <dbReference type="ARBA" id="ARBA00022777"/>
    </source>
</evidence>
<sequence>MIFPDRAEEAVAIHSGDILRSQLEMLGPVAVKAEAPLPNFPPTHDGLPLAGLSPSYAYDALHALPAFTALPDTMSPSARCRSKSRVRPEEDIMTAKAKHTASTSASTTKGSSFHSSSFHDNTNNNNSFASVSSLRSVKNKELCPVTGYLSDISVDYQLSSTVLGKGHYGCVRECTHRVTRKRYACKSIDKSKIGRLDHLQREVYLLSKTNHPSIMRMVDCYEDPHHVHIVTEKYTGGELFDRIIENTAEEGCFSEQRAASIIKSLLESVAYLHKNGIVHRDIKPENILFETKDEDSAIRLIDFGLSRKYKQGDKLMCNPVGTAYYMSPELLRGKYDHGCDVWSVGTVAYILLAGYPPFNGNEDPDIFDAIKKGSFSFPSKAWGNKSSASKDFIKCLLRKDPRKRFNAEEALCHPWLQIGNAAPVKRQDELMTRLQSIRKSIKAIRVSQ</sequence>
<dbReference type="Gene3D" id="3.30.200.20">
    <property type="entry name" value="Phosphorylase Kinase, domain 1"/>
    <property type="match status" value="1"/>
</dbReference>
<evidence type="ECO:0000256" key="6">
    <source>
        <dbReference type="PROSITE-ProRule" id="PRU10141"/>
    </source>
</evidence>
<dbReference type="Pfam" id="PF00069">
    <property type="entry name" value="Pkinase"/>
    <property type="match status" value="1"/>
</dbReference>
<dbReference type="InterPro" id="IPR017441">
    <property type="entry name" value="Protein_kinase_ATP_BS"/>
</dbReference>
<keyword evidence="3 6" id="KW-0547">Nucleotide-binding</keyword>
<accession>K0SAS3</accession>
<dbReference type="InterPro" id="IPR050205">
    <property type="entry name" value="CDPK_Ser/Thr_kinases"/>
</dbReference>
<feature type="binding site" evidence="6">
    <location>
        <position position="186"/>
    </location>
    <ligand>
        <name>ATP</name>
        <dbReference type="ChEBI" id="CHEBI:30616"/>
    </ligand>
</feature>
<dbReference type="InterPro" id="IPR008271">
    <property type="entry name" value="Ser/Thr_kinase_AS"/>
</dbReference>
<dbReference type="PROSITE" id="PS00107">
    <property type="entry name" value="PROTEIN_KINASE_ATP"/>
    <property type="match status" value="1"/>
</dbReference>
<dbReference type="PROSITE" id="PS00108">
    <property type="entry name" value="PROTEIN_KINASE_ST"/>
    <property type="match status" value="1"/>
</dbReference>
<dbReference type="GO" id="GO:0005524">
    <property type="term" value="F:ATP binding"/>
    <property type="evidence" value="ECO:0007669"/>
    <property type="project" value="UniProtKB-UniRule"/>
</dbReference>
<feature type="domain" description="Protein kinase" evidence="9">
    <location>
        <begin position="157"/>
        <end position="416"/>
    </location>
</feature>
<evidence type="ECO:0000256" key="3">
    <source>
        <dbReference type="ARBA" id="ARBA00022741"/>
    </source>
</evidence>
<keyword evidence="2" id="KW-0808">Transferase</keyword>
<evidence type="ECO:0000256" key="5">
    <source>
        <dbReference type="ARBA" id="ARBA00022840"/>
    </source>
</evidence>
<name>K0SAS3_THAOC</name>
<feature type="compositionally biased region" description="Low complexity" evidence="8">
    <location>
        <begin position="100"/>
        <end position="119"/>
    </location>
</feature>
<dbReference type="FunFam" id="1.10.510.10:FF:000475">
    <property type="entry name" value="Calcium-dependent protein kinase 5"/>
    <property type="match status" value="1"/>
</dbReference>
<proteinExistence type="inferred from homology"/>
<dbReference type="eggNOG" id="KOG0032">
    <property type="taxonomic scope" value="Eukaryota"/>
</dbReference>
<dbReference type="Proteomes" id="UP000266841">
    <property type="component" value="Unassembled WGS sequence"/>
</dbReference>
<dbReference type="FunFam" id="3.30.200.20:FF:000880">
    <property type="entry name" value="Predicted protein"/>
    <property type="match status" value="1"/>
</dbReference>
<dbReference type="InterPro" id="IPR011009">
    <property type="entry name" value="Kinase-like_dom_sf"/>
</dbReference>
<evidence type="ECO:0000256" key="7">
    <source>
        <dbReference type="RuleBase" id="RU000304"/>
    </source>
</evidence>
<protein>
    <recommendedName>
        <fullName evidence="9">Protein kinase domain-containing protein</fullName>
    </recommendedName>
</protein>
<evidence type="ECO:0000256" key="2">
    <source>
        <dbReference type="ARBA" id="ARBA00022679"/>
    </source>
</evidence>
<dbReference type="InterPro" id="IPR000719">
    <property type="entry name" value="Prot_kinase_dom"/>
</dbReference>
<keyword evidence="4" id="KW-0418">Kinase</keyword>
<dbReference type="OMA" id="CVRECTH"/>
<dbReference type="PANTHER" id="PTHR24349">
    <property type="entry name" value="SERINE/THREONINE-PROTEIN KINASE"/>
    <property type="match status" value="1"/>
</dbReference>
<feature type="region of interest" description="Disordered" evidence="8">
    <location>
        <begin position="77"/>
        <end position="119"/>
    </location>
</feature>
<evidence type="ECO:0000256" key="8">
    <source>
        <dbReference type="SAM" id="MobiDB-lite"/>
    </source>
</evidence>
<organism evidence="10 11">
    <name type="scientific">Thalassiosira oceanica</name>
    <name type="common">Marine diatom</name>
    <dbReference type="NCBI Taxonomy" id="159749"/>
    <lineage>
        <taxon>Eukaryota</taxon>
        <taxon>Sar</taxon>
        <taxon>Stramenopiles</taxon>
        <taxon>Ochrophyta</taxon>
        <taxon>Bacillariophyta</taxon>
        <taxon>Coscinodiscophyceae</taxon>
        <taxon>Thalassiosirophycidae</taxon>
        <taxon>Thalassiosirales</taxon>
        <taxon>Thalassiosiraceae</taxon>
        <taxon>Thalassiosira</taxon>
    </lineage>
</organism>
<evidence type="ECO:0000259" key="9">
    <source>
        <dbReference type="PROSITE" id="PS50011"/>
    </source>
</evidence>
<dbReference type="SMART" id="SM00220">
    <property type="entry name" value="S_TKc"/>
    <property type="match status" value="1"/>
</dbReference>
<evidence type="ECO:0000313" key="11">
    <source>
        <dbReference type="Proteomes" id="UP000266841"/>
    </source>
</evidence>
<dbReference type="GO" id="GO:0004674">
    <property type="term" value="F:protein serine/threonine kinase activity"/>
    <property type="evidence" value="ECO:0007669"/>
    <property type="project" value="UniProtKB-KW"/>
</dbReference>
<keyword evidence="11" id="KW-1185">Reference proteome</keyword>
<dbReference type="AlphaFoldDB" id="K0SAS3"/>
<dbReference type="EMBL" id="AGNL01026287">
    <property type="protein sequence ID" value="EJK58056.1"/>
    <property type="molecule type" value="Genomic_DNA"/>
</dbReference>
<dbReference type="PROSITE" id="PS50011">
    <property type="entry name" value="PROTEIN_KINASE_DOM"/>
    <property type="match status" value="1"/>
</dbReference>
<dbReference type="OrthoDB" id="40902at2759"/>